<dbReference type="PANTHER" id="PTHR20883:SF46">
    <property type="entry name" value="PHYTANOYL-COA HYDROXYLASE"/>
    <property type="match status" value="1"/>
</dbReference>
<name>A0ABR7LMM1_9ACTN</name>
<evidence type="ECO:0000313" key="2">
    <source>
        <dbReference type="Proteomes" id="UP000805614"/>
    </source>
</evidence>
<dbReference type="PANTHER" id="PTHR20883">
    <property type="entry name" value="PHYTANOYL-COA DIOXYGENASE DOMAIN CONTAINING 1"/>
    <property type="match status" value="1"/>
</dbReference>
<reference evidence="1 2" key="1">
    <citation type="submission" date="2020-06" db="EMBL/GenBank/DDBJ databases">
        <title>Actinomadura xiongansis sp. nov., isolated from soil of Baiyangdian.</title>
        <authorList>
            <person name="Zhang X."/>
        </authorList>
    </citation>
    <scope>NUCLEOTIDE SEQUENCE [LARGE SCALE GENOMIC DNA]</scope>
    <source>
        <strain evidence="1 2">HBUM206468</strain>
    </source>
</reference>
<protein>
    <submittedName>
        <fullName evidence="1">Phytanoyl-CoA dioxygenase family protein</fullName>
    </submittedName>
</protein>
<dbReference type="Proteomes" id="UP000805614">
    <property type="component" value="Unassembled WGS sequence"/>
</dbReference>
<dbReference type="RefSeq" id="WP_187243113.1">
    <property type="nucleotide sequence ID" value="NZ_BAAAOK010000057.1"/>
</dbReference>
<accession>A0ABR7LMM1</accession>
<keyword evidence="1" id="KW-0560">Oxidoreductase</keyword>
<dbReference type="GO" id="GO:0051213">
    <property type="term" value="F:dioxygenase activity"/>
    <property type="evidence" value="ECO:0007669"/>
    <property type="project" value="UniProtKB-KW"/>
</dbReference>
<gene>
    <name evidence="1" type="ORF">HKK74_11325</name>
</gene>
<evidence type="ECO:0000313" key="1">
    <source>
        <dbReference type="EMBL" id="MBC6466087.1"/>
    </source>
</evidence>
<dbReference type="Pfam" id="PF05721">
    <property type="entry name" value="PhyH"/>
    <property type="match status" value="1"/>
</dbReference>
<dbReference type="Gene3D" id="2.60.120.620">
    <property type="entry name" value="q2cbj1_9rhob like domain"/>
    <property type="match status" value="1"/>
</dbReference>
<comment type="caution">
    <text evidence="1">The sequence shown here is derived from an EMBL/GenBank/DDBJ whole genome shotgun (WGS) entry which is preliminary data.</text>
</comment>
<keyword evidence="2" id="KW-1185">Reference proteome</keyword>
<keyword evidence="1" id="KW-0223">Dioxygenase</keyword>
<proteinExistence type="predicted"/>
<dbReference type="InterPro" id="IPR008775">
    <property type="entry name" value="Phytyl_CoA_dOase-like"/>
</dbReference>
<organism evidence="1 2">
    <name type="scientific">Actinomadura alba</name>
    <dbReference type="NCBI Taxonomy" id="406431"/>
    <lineage>
        <taxon>Bacteria</taxon>
        <taxon>Bacillati</taxon>
        <taxon>Actinomycetota</taxon>
        <taxon>Actinomycetes</taxon>
        <taxon>Streptosporangiales</taxon>
        <taxon>Thermomonosporaceae</taxon>
        <taxon>Actinomadura</taxon>
    </lineage>
</organism>
<dbReference type="SUPFAM" id="SSF51197">
    <property type="entry name" value="Clavaminate synthase-like"/>
    <property type="match status" value="1"/>
</dbReference>
<dbReference type="EMBL" id="JABVEC010000007">
    <property type="protein sequence ID" value="MBC6466087.1"/>
    <property type="molecule type" value="Genomic_DNA"/>
</dbReference>
<sequence>MNIGTQHSRTTPDDLSDEMVSAYRREGFIHLPGVISAQDAKRFADAAMTARRALTDHHSGAIFTQLLQLWQHDQTLRELTLNPDLADLATKLAGVPLRLWHDQLLIKEPRNGAATEFHQDQPYWPHAGSRHALSAWIALVDIPVERGCMTFIPGSQHLDGLRPQDLADSADLLGLAPELIWERRVTVPLRAGDCTFHNAHLAHSATPNFTDDPRVAHVVIYVDADVTFAAEPSHVVTDRLGLTVGGPLPDEHFPRFGTIG</sequence>